<name>A0A9N9KHJ2_9GLOM</name>
<reference evidence="1" key="1">
    <citation type="submission" date="2021-06" db="EMBL/GenBank/DDBJ databases">
        <authorList>
            <person name="Kallberg Y."/>
            <person name="Tangrot J."/>
            <person name="Rosling A."/>
        </authorList>
    </citation>
    <scope>NUCLEOTIDE SEQUENCE</scope>
    <source>
        <strain evidence="1">MA453B</strain>
    </source>
</reference>
<evidence type="ECO:0000313" key="2">
    <source>
        <dbReference type="Proteomes" id="UP000789405"/>
    </source>
</evidence>
<dbReference type="AlphaFoldDB" id="A0A9N9KHJ2"/>
<feature type="non-terminal residue" evidence="1">
    <location>
        <position position="1"/>
    </location>
</feature>
<organism evidence="1 2">
    <name type="scientific">Dentiscutata erythropus</name>
    <dbReference type="NCBI Taxonomy" id="1348616"/>
    <lineage>
        <taxon>Eukaryota</taxon>
        <taxon>Fungi</taxon>
        <taxon>Fungi incertae sedis</taxon>
        <taxon>Mucoromycota</taxon>
        <taxon>Glomeromycotina</taxon>
        <taxon>Glomeromycetes</taxon>
        <taxon>Diversisporales</taxon>
        <taxon>Gigasporaceae</taxon>
        <taxon>Dentiscutata</taxon>
    </lineage>
</organism>
<dbReference type="Proteomes" id="UP000789405">
    <property type="component" value="Unassembled WGS sequence"/>
</dbReference>
<keyword evidence="2" id="KW-1185">Reference proteome</keyword>
<gene>
    <name evidence="1" type="ORF">DERYTH_LOCUS28221</name>
</gene>
<accession>A0A9N9KHJ2</accession>
<feature type="non-terminal residue" evidence="1">
    <location>
        <position position="50"/>
    </location>
</feature>
<evidence type="ECO:0000313" key="1">
    <source>
        <dbReference type="EMBL" id="CAG8827097.1"/>
    </source>
</evidence>
<sequence length="50" mass="5804">GDREKTQPTPLPSPSCCKAEERRMLYSWEKICAFISDENLWDDLLTDLNS</sequence>
<proteinExistence type="predicted"/>
<dbReference type="EMBL" id="CAJVPY010069114">
    <property type="protein sequence ID" value="CAG8827097.1"/>
    <property type="molecule type" value="Genomic_DNA"/>
</dbReference>
<comment type="caution">
    <text evidence="1">The sequence shown here is derived from an EMBL/GenBank/DDBJ whole genome shotgun (WGS) entry which is preliminary data.</text>
</comment>
<protein>
    <submittedName>
        <fullName evidence="1">6243_t:CDS:1</fullName>
    </submittedName>
</protein>